<dbReference type="InterPro" id="IPR019117">
    <property type="entry name" value="CRISPR-assoc_protein_Cmr3"/>
</dbReference>
<evidence type="ECO:0000313" key="2">
    <source>
        <dbReference type="Proteomes" id="UP000430975"/>
    </source>
</evidence>
<comment type="caution">
    <text evidence="1">The sequence shown here is derived from an EMBL/GenBank/DDBJ whole genome shotgun (WGS) entry which is preliminary data.</text>
</comment>
<dbReference type="Gene3D" id="2.60.40.4350">
    <property type="match status" value="1"/>
</dbReference>
<name>A0A6I2GMA2_9LACT</name>
<sequence length="359" mass="40672">MFYSLVTHDRFYFRGSGENIAGQHHTANSVFPPTLQTMYGAIRGNWIDQHGNYPEFMKGVYTDTIGTIDSPGNFKLKGIYLAKDNQLYIPLPLDNQISEKEGKYYARPLLLSKGQGWESDHAHYRFIAQNEGKSKDNHQLWVAVSHLADLHANHEVECFALSHFVMPEEKIGIGLNPKTSSVQEGMLYQFTGYYLKENVSLVVNIEQLIDLAFIRFGNSGTMWSITSSPQYGKQFELLSQQNFKQSTKYLRVTTLTPAIITGDLVENQTHYRWNSNNRLVQMIVPRAQRLAGWDMAKRAPKPKYAMLEAGTTFIVEATENTSLTEQAAAIASKPHTDLMSEAGFGQLLVTPFTLFKDRK</sequence>
<proteinExistence type="predicted"/>
<evidence type="ECO:0000313" key="1">
    <source>
        <dbReference type="EMBL" id="MRI86359.1"/>
    </source>
</evidence>
<evidence type="ECO:0008006" key="3">
    <source>
        <dbReference type="Google" id="ProtNLM"/>
    </source>
</evidence>
<gene>
    <name evidence="1" type="ORF">GIY09_10940</name>
</gene>
<dbReference type="Pfam" id="PF09700">
    <property type="entry name" value="Cas_Cmr3"/>
    <property type="match status" value="1"/>
</dbReference>
<dbReference type="RefSeq" id="WP_153864035.1">
    <property type="nucleotide sequence ID" value="NZ_WJQS01000012.1"/>
</dbReference>
<organism evidence="1 2">
    <name type="scientific">Fundicoccus ignavus</name>
    <dbReference type="NCBI Taxonomy" id="2664442"/>
    <lineage>
        <taxon>Bacteria</taxon>
        <taxon>Bacillati</taxon>
        <taxon>Bacillota</taxon>
        <taxon>Bacilli</taxon>
        <taxon>Lactobacillales</taxon>
        <taxon>Aerococcaceae</taxon>
        <taxon>Fundicoccus</taxon>
    </lineage>
</organism>
<protein>
    <recommendedName>
        <fullName evidence="3">Type III-B CRISPR module-associated protein Cmr3</fullName>
    </recommendedName>
</protein>
<dbReference type="Proteomes" id="UP000430975">
    <property type="component" value="Unassembled WGS sequence"/>
</dbReference>
<reference evidence="1 2" key="1">
    <citation type="submission" date="2019-11" db="EMBL/GenBank/DDBJ databases">
        <title>Characterisation of Fundicoccus ignavus gen. nov. sp. nov., a novel genus of the family Aerococcaceae isolated from bulk tank milk.</title>
        <authorList>
            <person name="Siebert A."/>
            <person name="Huptas C."/>
            <person name="Wenning M."/>
            <person name="Scherer S."/>
            <person name="Doll E.V."/>
        </authorList>
    </citation>
    <scope>NUCLEOTIDE SEQUENCE [LARGE SCALE GENOMIC DNA]</scope>
    <source>
        <strain evidence="1 2">WS4759</strain>
    </source>
</reference>
<dbReference type="Gene3D" id="3.30.70.2940">
    <property type="match status" value="1"/>
</dbReference>
<accession>A0A6I2GMA2</accession>
<dbReference type="EMBL" id="WJQS01000012">
    <property type="protein sequence ID" value="MRI86359.1"/>
    <property type="molecule type" value="Genomic_DNA"/>
</dbReference>
<keyword evidence="2" id="KW-1185">Reference proteome</keyword>
<dbReference type="AlphaFoldDB" id="A0A6I2GMA2"/>